<dbReference type="OMA" id="FACITTM"/>
<evidence type="ECO:0000313" key="19">
    <source>
        <dbReference type="Proteomes" id="UP000258309"/>
    </source>
</evidence>
<comment type="similarity">
    <text evidence="13">Belongs to the SAT4 family.</text>
</comment>
<keyword evidence="9 14" id="KW-1133">Transmembrane helix</keyword>
<dbReference type="AlphaFoldDB" id="A0A3E2HHX6"/>
<evidence type="ECO:0000259" key="16">
    <source>
        <dbReference type="Pfam" id="PF05730"/>
    </source>
</evidence>
<dbReference type="OrthoDB" id="5329176at2759"/>
<dbReference type="GO" id="GO:0005576">
    <property type="term" value="C:extracellular region"/>
    <property type="evidence" value="ECO:0007669"/>
    <property type="project" value="UniProtKB-SubCell"/>
</dbReference>
<feature type="chain" id="PRO_5017685375" evidence="15">
    <location>
        <begin position="20"/>
        <end position="435"/>
    </location>
</feature>
<feature type="domain" description="CFEM" evidence="16">
    <location>
        <begin position="27"/>
        <end position="94"/>
    </location>
</feature>
<comment type="caution">
    <text evidence="18">The sequence shown here is derived from an EMBL/GenBank/DDBJ whole genome shotgun (WGS) entry which is preliminary data.</text>
</comment>
<evidence type="ECO:0000256" key="13">
    <source>
        <dbReference type="ARBA" id="ARBA00038359"/>
    </source>
</evidence>
<keyword evidence="19" id="KW-1185">Reference proteome</keyword>
<proteinExistence type="inferred from homology"/>
<evidence type="ECO:0000256" key="6">
    <source>
        <dbReference type="ARBA" id="ARBA00022622"/>
    </source>
</evidence>
<evidence type="ECO:0000313" key="18">
    <source>
        <dbReference type="EMBL" id="RFU33030.1"/>
    </source>
</evidence>
<dbReference type="Pfam" id="PF20684">
    <property type="entry name" value="Fung_rhodopsin"/>
    <property type="match status" value="1"/>
</dbReference>
<gene>
    <name evidence="18" type="ORF">B7463_g3308</name>
</gene>
<evidence type="ECO:0000256" key="14">
    <source>
        <dbReference type="SAM" id="Phobius"/>
    </source>
</evidence>
<keyword evidence="12" id="KW-0449">Lipoprotein</keyword>
<dbReference type="Proteomes" id="UP000258309">
    <property type="component" value="Unassembled WGS sequence"/>
</dbReference>
<evidence type="ECO:0000256" key="10">
    <source>
        <dbReference type="ARBA" id="ARBA00023136"/>
    </source>
</evidence>
<evidence type="ECO:0000256" key="12">
    <source>
        <dbReference type="ARBA" id="ARBA00023288"/>
    </source>
</evidence>
<evidence type="ECO:0000256" key="7">
    <source>
        <dbReference type="ARBA" id="ARBA00022692"/>
    </source>
</evidence>
<evidence type="ECO:0000259" key="17">
    <source>
        <dbReference type="Pfam" id="PF20684"/>
    </source>
</evidence>
<keyword evidence="5" id="KW-0964">Secreted</keyword>
<evidence type="ECO:0000256" key="15">
    <source>
        <dbReference type="SAM" id="SignalP"/>
    </source>
</evidence>
<keyword evidence="10 14" id="KW-0472">Membrane</keyword>
<keyword evidence="7 14" id="KW-0812">Transmembrane</keyword>
<dbReference type="InterPro" id="IPR049326">
    <property type="entry name" value="Rhodopsin_dom_fungi"/>
</dbReference>
<feature type="transmembrane region" description="Helical" evidence="14">
    <location>
        <begin position="188"/>
        <end position="208"/>
    </location>
</feature>
<evidence type="ECO:0000256" key="8">
    <source>
        <dbReference type="ARBA" id="ARBA00022729"/>
    </source>
</evidence>
<protein>
    <submittedName>
        <fullName evidence="18">Uncharacterized protein</fullName>
    </submittedName>
</protein>
<feature type="non-terminal residue" evidence="18">
    <location>
        <position position="435"/>
    </location>
</feature>
<evidence type="ECO:0000256" key="2">
    <source>
        <dbReference type="ARBA" id="ARBA00004589"/>
    </source>
</evidence>
<dbReference type="PANTHER" id="PTHR33048">
    <property type="entry name" value="PTH11-LIKE INTEGRAL MEMBRANE PROTEIN (AFU_ORTHOLOGUE AFUA_5G11245)"/>
    <property type="match status" value="1"/>
</dbReference>
<evidence type="ECO:0000256" key="1">
    <source>
        <dbReference type="ARBA" id="ARBA00004141"/>
    </source>
</evidence>
<feature type="transmembrane region" description="Helical" evidence="14">
    <location>
        <begin position="261"/>
        <end position="283"/>
    </location>
</feature>
<keyword evidence="6" id="KW-0336">GPI-anchor</keyword>
<dbReference type="InterPro" id="IPR008427">
    <property type="entry name" value="Extracellular_membr_CFEM_dom"/>
</dbReference>
<evidence type="ECO:0000256" key="4">
    <source>
        <dbReference type="ARBA" id="ARBA00010031"/>
    </source>
</evidence>
<evidence type="ECO:0000256" key="5">
    <source>
        <dbReference type="ARBA" id="ARBA00022525"/>
    </source>
</evidence>
<feature type="transmembrane region" description="Helical" evidence="14">
    <location>
        <begin position="295"/>
        <end position="315"/>
    </location>
</feature>
<comment type="similarity">
    <text evidence="4">Belongs to the RBT5 family.</text>
</comment>
<keyword evidence="8 15" id="KW-0732">Signal</keyword>
<keyword evidence="6" id="KW-0325">Glycoprotein</keyword>
<feature type="signal peptide" evidence="15">
    <location>
        <begin position="1"/>
        <end position="19"/>
    </location>
</feature>
<organism evidence="18 19">
    <name type="scientific">Scytalidium lignicola</name>
    <name type="common">Hyphomycete</name>
    <dbReference type="NCBI Taxonomy" id="5539"/>
    <lineage>
        <taxon>Eukaryota</taxon>
        <taxon>Fungi</taxon>
        <taxon>Dikarya</taxon>
        <taxon>Ascomycota</taxon>
        <taxon>Pezizomycotina</taxon>
        <taxon>Leotiomycetes</taxon>
        <taxon>Leotiomycetes incertae sedis</taxon>
        <taxon>Scytalidium</taxon>
    </lineage>
</organism>
<comment type="subcellular location">
    <subcellularLocation>
        <location evidence="2">Membrane</location>
        <topology evidence="2">Lipid-anchor</topology>
        <topology evidence="2">GPI-anchor</topology>
    </subcellularLocation>
    <subcellularLocation>
        <location evidence="1">Membrane</location>
        <topology evidence="1">Multi-pass membrane protein</topology>
    </subcellularLocation>
    <subcellularLocation>
        <location evidence="3">Secreted</location>
    </subcellularLocation>
</comment>
<feature type="transmembrane region" description="Helical" evidence="14">
    <location>
        <begin position="110"/>
        <end position="127"/>
    </location>
</feature>
<feature type="transmembrane region" description="Helical" evidence="14">
    <location>
        <begin position="335"/>
        <end position="358"/>
    </location>
</feature>
<evidence type="ECO:0000256" key="9">
    <source>
        <dbReference type="ARBA" id="ARBA00022989"/>
    </source>
</evidence>
<keyword evidence="11" id="KW-1015">Disulfide bond</keyword>
<dbReference type="EMBL" id="NCSJ02000042">
    <property type="protein sequence ID" value="RFU33030.1"/>
    <property type="molecule type" value="Genomic_DNA"/>
</dbReference>
<evidence type="ECO:0000256" key="3">
    <source>
        <dbReference type="ARBA" id="ARBA00004613"/>
    </source>
</evidence>
<feature type="transmembrane region" description="Helical" evidence="14">
    <location>
        <begin position="220"/>
        <end position="241"/>
    </location>
</feature>
<dbReference type="InterPro" id="IPR052337">
    <property type="entry name" value="SAT4-like"/>
</dbReference>
<dbReference type="PANTHER" id="PTHR33048:SF47">
    <property type="entry name" value="INTEGRAL MEMBRANE PROTEIN-RELATED"/>
    <property type="match status" value="1"/>
</dbReference>
<feature type="non-terminal residue" evidence="18">
    <location>
        <position position="1"/>
    </location>
</feature>
<sequence>MRVLITLGFTAVLLRVAVAQANLSQILAQIPSCTLNCGLKLLDPVKCTFDNLPVLANCLCTNQTIQRELAVCALSSCNTTEQAVSTSILQKEVCVGFPIQSRSAELIRDVIIIAAITFPAVVLRFLARRLVVSKLWWDDWAIALAALIMIPMTVIPIYNATRGFGKHFWDVPAENLSGLRKLYYISQILYAIVQALAKFSILFLYLRIFTHKSFRTFTKFTIVWMTCHTIAFTLAVSFQCIPVNSVWDVTIPGRCINSQAFVYAVAGFAIFEDIVIILMPIYELKDLNLDLRKKVALMLIFVLGSFACITSMIRLKYIISYGTSLDQTYDNVDVIIWSVLESFMAIICASIMCLRPLLVRILPSMFQPSKASNGNHAPTPRWSQKISSKLTSKIRTESDAIELHSEDGEERGERQNTGIRVQKMWTVNSVEMGRE</sequence>
<reference evidence="18 19" key="1">
    <citation type="submission" date="2018-05" db="EMBL/GenBank/DDBJ databases">
        <title>Draft genome sequence of Scytalidium lignicola DSM 105466, a ubiquitous saprotrophic fungus.</title>
        <authorList>
            <person name="Buettner E."/>
            <person name="Gebauer A.M."/>
            <person name="Hofrichter M."/>
            <person name="Liers C."/>
            <person name="Kellner H."/>
        </authorList>
    </citation>
    <scope>NUCLEOTIDE SEQUENCE [LARGE SCALE GENOMIC DNA]</scope>
    <source>
        <strain evidence="18 19">DSM 105466</strain>
    </source>
</reference>
<feature type="domain" description="Rhodopsin" evidence="17">
    <location>
        <begin position="123"/>
        <end position="359"/>
    </location>
</feature>
<dbReference type="STRING" id="5539.A0A3E2HHX6"/>
<name>A0A3E2HHX6_SCYLI</name>
<accession>A0A3E2HHX6</accession>
<dbReference type="GO" id="GO:0098552">
    <property type="term" value="C:side of membrane"/>
    <property type="evidence" value="ECO:0007669"/>
    <property type="project" value="UniProtKB-KW"/>
</dbReference>
<dbReference type="Pfam" id="PF05730">
    <property type="entry name" value="CFEM"/>
    <property type="match status" value="1"/>
</dbReference>
<evidence type="ECO:0000256" key="11">
    <source>
        <dbReference type="ARBA" id="ARBA00023157"/>
    </source>
</evidence>
<feature type="transmembrane region" description="Helical" evidence="14">
    <location>
        <begin position="139"/>
        <end position="158"/>
    </location>
</feature>